<dbReference type="EMBL" id="RBCJ01000001">
    <property type="protein sequence ID" value="RKN82313.1"/>
    <property type="molecule type" value="Genomic_DNA"/>
</dbReference>
<reference evidence="1 2" key="1">
    <citation type="submission" date="2018-10" db="EMBL/GenBank/DDBJ databases">
        <title>Ulvibacterium marinum gen. nov., sp. nov., a novel marine bacterium of the family Flavobacteriaceae, isolated from a culture of the green alga Ulva prolifera.</title>
        <authorList>
            <person name="Zhang Z."/>
        </authorList>
    </citation>
    <scope>NUCLEOTIDE SEQUENCE [LARGE SCALE GENOMIC DNA]</scope>
    <source>
        <strain evidence="1 2">CCMM003</strain>
    </source>
</reference>
<comment type="caution">
    <text evidence="1">The sequence shown here is derived from an EMBL/GenBank/DDBJ whole genome shotgun (WGS) entry which is preliminary data.</text>
</comment>
<dbReference type="Proteomes" id="UP000276603">
    <property type="component" value="Unassembled WGS sequence"/>
</dbReference>
<sequence length="61" mass="7142">MNEMEPTIKEQIKLLVESGIMDTLFRGFTDYAYEGKNYLRKSELHTASKNFQKELLGLLEE</sequence>
<accession>A0A3B0C9A0</accession>
<dbReference type="AlphaFoldDB" id="A0A3B0C9A0"/>
<organism evidence="1 2">
    <name type="scientific">Ulvibacterium marinum</name>
    <dbReference type="NCBI Taxonomy" id="2419782"/>
    <lineage>
        <taxon>Bacteria</taxon>
        <taxon>Pseudomonadati</taxon>
        <taxon>Bacteroidota</taxon>
        <taxon>Flavobacteriia</taxon>
        <taxon>Flavobacteriales</taxon>
        <taxon>Flavobacteriaceae</taxon>
        <taxon>Ulvibacterium</taxon>
    </lineage>
</organism>
<evidence type="ECO:0000313" key="2">
    <source>
        <dbReference type="Proteomes" id="UP000276603"/>
    </source>
</evidence>
<evidence type="ECO:0000313" key="1">
    <source>
        <dbReference type="EMBL" id="RKN82313.1"/>
    </source>
</evidence>
<proteinExistence type="predicted"/>
<keyword evidence="2" id="KW-1185">Reference proteome</keyword>
<dbReference type="RefSeq" id="WP_120709503.1">
    <property type="nucleotide sequence ID" value="NZ_RBCJ01000001.1"/>
</dbReference>
<gene>
    <name evidence="1" type="ORF">D7Z94_00165</name>
</gene>
<protein>
    <submittedName>
        <fullName evidence="1">Uncharacterized protein</fullName>
    </submittedName>
</protein>
<name>A0A3B0C9A0_9FLAO</name>